<dbReference type="GO" id="GO:0016020">
    <property type="term" value="C:membrane"/>
    <property type="evidence" value="ECO:0007669"/>
    <property type="project" value="TreeGrafter"/>
</dbReference>
<sequence length="370" mass="42555">MHQKLTLRTQVEWVVTKKNHFKEQLCEGAKLNRDFEKEITHQQTEGGGISISFVEELFSLHKEAPVNMESWSRTGPCSRVTRMFPKKSQHTETEVNGTTQYKKLNTFLRLDLEKTCRKNGLDDDFSNKSWDNGRLIVSRIISMYGKLWHGYEVHGIEKIPEGPGLIVYYHGATSVDYHFFVCNLYIQTGRVSYSVVDRSLRIIPGLQLYLKLLTAVYGGREQCVEILKKGNLLGVAPGGARESFFSDENYGILWGNRKGFAQVAIDAKVPIIPLFTQNIREVCRTFGITWFIRWLNERFQLPFAPEYGCFPVKLCTYIGDPIPYDPNITATELVEKTKIAIEALRDRHQKLPGNISRALLERFDKHQKDD</sequence>
<dbReference type="Pfam" id="PF01553">
    <property type="entry name" value="Acyltransferase"/>
    <property type="match status" value="1"/>
</dbReference>
<comment type="caution">
    <text evidence="2">The sequence shown here is derived from an EMBL/GenBank/DDBJ whole genome shotgun (WGS) entry which is preliminary data.</text>
</comment>
<name>A0A9D3XEX6_9SAUR</name>
<proteinExistence type="predicted"/>
<gene>
    <name evidence="2" type="ORF">KIL84_012118</name>
</gene>
<dbReference type="EMBL" id="JAHDVG010000474">
    <property type="protein sequence ID" value="KAH1178416.1"/>
    <property type="molecule type" value="Genomic_DNA"/>
</dbReference>
<dbReference type="Proteomes" id="UP000827986">
    <property type="component" value="Unassembled WGS sequence"/>
</dbReference>
<dbReference type="PANTHER" id="PTHR22753:SF23">
    <property type="entry name" value="TRANSMEMBRANE PROTEIN 68"/>
    <property type="match status" value="1"/>
</dbReference>
<reference evidence="2" key="1">
    <citation type="submission" date="2021-09" db="EMBL/GenBank/DDBJ databases">
        <title>The genome of Mauremys mutica provides insights into the evolution of semi-aquatic lifestyle.</title>
        <authorList>
            <person name="Gong S."/>
            <person name="Gao Y."/>
        </authorList>
    </citation>
    <scope>NUCLEOTIDE SEQUENCE</scope>
    <source>
        <strain evidence="2">MM-2020</strain>
        <tissue evidence="2">Muscle</tissue>
    </source>
</reference>
<dbReference type="PANTHER" id="PTHR22753">
    <property type="entry name" value="TRANSMEMBRANE PROTEIN 68"/>
    <property type="match status" value="1"/>
</dbReference>
<dbReference type="GO" id="GO:0016746">
    <property type="term" value="F:acyltransferase activity"/>
    <property type="evidence" value="ECO:0007669"/>
    <property type="project" value="InterPro"/>
</dbReference>
<evidence type="ECO:0000259" key="1">
    <source>
        <dbReference type="Pfam" id="PF01553"/>
    </source>
</evidence>
<keyword evidence="3" id="KW-1185">Reference proteome</keyword>
<feature type="domain" description="Phospholipid/glycerol acyltransferase" evidence="1">
    <location>
        <begin position="152"/>
        <end position="274"/>
    </location>
</feature>
<dbReference type="InterPro" id="IPR002123">
    <property type="entry name" value="Plipid/glycerol_acylTrfase"/>
</dbReference>
<dbReference type="SUPFAM" id="SSF69593">
    <property type="entry name" value="Glycerol-3-phosphate (1)-acyltransferase"/>
    <property type="match status" value="1"/>
</dbReference>
<protein>
    <recommendedName>
        <fullName evidence="1">Phospholipid/glycerol acyltransferase domain-containing protein</fullName>
    </recommendedName>
</protein>
<accession>A0A9D3XEX6</accession>
<dbReference type="AlphaFoldDB" id="A0A9D3XEX6"/>
<evidence type="ECO:0000313" key="3">
    <source>
        <dbReference type="Proteomes" id="UP000827986"/>
    </source>
</evidence>
<dbReference type="CDD" id="cd07987">
    <property type="entry name" value="LPLAT_MGAT-like"/>
    <property type="match status" value="1"/>
</dbReference>
<evidence type="ECO:0000313" key="2">
    <source>
        <dbReference type="EMBL" id="KAH1178416.1"/>
    </source>
</evidence>
<organism evidence="2 3">
    <name type="scientific">Mauremys mutica</name>
    <name type="common">yellowpond turtle</name>
    <dbReference type="NCBI Taxonomy" id="74926"/>
    <lineage>
        <taxon>Eukaryota</taxon>
        <taxon>Metazoa</taxon>
        <taxon>Chordata</taxon>
        <taxon>Craniata</taxon>
        <taxon>Vertebrata</taxon>
        <taxon>Euteleostomi</taxon>
        <taxon>Archelosauria</taxon>
        <taxon>Testudinata</taxon>
        <taxon>Testudines</taxon>
        <taxon>Cryptodira</taxon>
        <taxon>Durocryptodira</taxon>
        <taxon>Testudinoidea</taxon>
        <taxon>Geoemydidae</taxon>
        <taxon>Geoemydinae</taxon>
        <taxon>Mauremys</taxon>
    </lineage>
</organism>